<comment type="caution">
    <text evidence="1">The sequence shown here is derived from an EMBL/GenBank/DDBJ whole genome shotgun (WGS) entry which is preliminary data.</text>
</comment>
<proteinExistence type="predicted"/>
<protein>
    <recommendedName>
        <fullName evidence="3">Immunity protein 35</fullName>
    </recommendedName>
</protein>
<dbReference type="RefSeq" id="WP_381022823.1">
    <property type="nucleotide sequence ID" value="NZ_JBHSNY010000006.1"/>
</dbReference>
<dbReference type="EMBL" id="JBHSNY010000006">
    <property type="protein sequence ID" value="MFC5635874.1"/>
    <property type="molecule type" value="Genomic_DNA"/>
</dbReference>
<evidence type="ECO:0000313" key="2">
    <source>
        <dbReference type="Proteomes" id="UP001596154"/>
    </source>
</evidence>
<organism evidence="1 2">
    <name type="scientific">Streptomyces bullii</name>
    <dbReference type="NCBI Taxonomy" id="349910"/>
    <lineage>
        <taxon>Bacteria</taxon>
        <taxon>Bacillati</taxon>
        <taxon>Actinomycetota</taxon>
        <taxon>Actinomycetes</taxon>
        <taxon>Kitasatosporales</taxon>
        <taxon>Streptomycetaceae</taxon>
        <taxon>Streptomyces</taxon>
    </lineage>
</organism>
<name>A0ABW0UTV9_9ACTN</name>
<keyword evidence="2" id="KW-1185">Reference proteome</keyword>
<accession>A0ABW0UTV9</accession>
<gene>
    <name evidence="1" type="ORF">ACFPZJ_19160</name>
</gene>
<evidence type="ECO:0000313" key="1">
    <source>
        <dbReference type="EMBL" id="MFC5635874.1"/>
    </source>
</evidence>
<dbReference type="Proteomes" id="UP001596154">
    <property type="component" value="Unassembled WGS sequence"/>
</dbReference>
<sequence length="128" mass="14301">MADTNAAPYPVTPASLILEVRDQPNATPVIGPCMLTPPINEDYWAYRVRVADGQAIVGFPKFSTVGIGFAVEEDWNTNLPYTCDAEEIYEHIEHNRGDDSITREVCVAAIRLIQEAVRRDREAQRPAE</sequence>
<reference evidence="2" key="1">
    <citation type="journal article" date="2019" name="Int. J. Syst. Evol. Microbiol.">
        <title>The Global Catalogue of Microorganisms (GCM) 10K type strain sequencing project: providing services to taxonomists for standard genome sequencing and annotation.</title>
        <authorList>
            <consortium name="The Broad Institute Genomics Platform"/>
            <consortium name="The Broad Institute Genome Sequencing Center for Infectious Disease"/>
            <person name="Wu L."/>
            <person name="Ma J."/>
        </authorList>
    </citation>
    <scope>NUCLEOTIDE SEQUENCE [LARGE SCALE GENOMIC DNA]</scope>
    <source>
        <strain evidence="2">CGMCC 4.7248</strain>
    </source>
</reference>
<evidence type="ECO:0008006" key="3">
    <source>
        <dbReference type="Google" id="ProtNLM"/>
    </source>
</evidence>